<dbReference type="Pfam" id="PF11716">
    <property type="entry name" value="MDMPI_N"/>
    <property type="match status" value="1"/>
</dbReference>
<dbReference type="NCBIfam" id="TIGR03083">
    <property type="entry name" value="maleylpyruvate isomerase family mycothiol-dependent enzyme"/>
    <property type="match status" value="1"/>
</dbReference>
<accession>A0A558A999</accession>
<dbReference type="InterPro" id="IPR034660">
    <property type="entry name" value="DinB/YfiT-like"/>
</dbReference>
<reference evidence="2 3" key="1">
    <citation type="submission" date="2019-07" db="EMBL/GenBank/DDBJ databases">
        <title>New species of Amycolatopsis and Streptomyces.</title>
        <authorList>
            <person name="Duangmal K."/>
            <person name="Teo W.F.A."/>
            <person name="Lipun K."/>
        </authorList>
    </citation>
    <scope>NUCLEOTIDE SEQUENCE [LARGE SCALE GENOMIC DNA]</scope>
    <source>
        <strain evidence="2 3">JCM 30562</strain>
    </source>
</reference>
<proteinExistence type="predicted"/>
<organism evidence="2 3">
    <name type="scientific">Amycolatopsis acidiphila</name>
    <dbReference type="NCBI Taxonomy" id="715473"/>
    <lineage>
        <taxon>Bacteria</taxon>
        <taxon>Bacillati</taxon>
        <taxon>Actinomycetota</taxon>
        <taxon>Actinomycetes</taxon>
        <taxon>Pseudonocardiales</taxon>
        <taxon>Pseudonocardiaceae</taxon>
        <taxon>Amycolatopsis</taxon>
    </lineage>
</organism>
<dbReference type="AlphaFoldDB" id="A0A558A999"/>
<keyword evidence="2" id="KW-0413">Isomerase</keyword>
<gene>
    <name evidence="2" type="ORF">FNH06_19180</name>
</gene>
<dbReference type="PANTHER" id="PTHR40758:SF1">
    <property type="entry name" value="CONSERVED PROTEIN"/>
    <property type="match status" value="1"/>
</dbReference>
<name>A0A558A999_9PSEU</name>
<dbReference type="InterPro" id="IPR017517">
    <property type="entry name" value="Maleyloyr_isom"/>
</dbReference>
<keyword evidence="2" id="KW-0670">Pyruvate</keyword>
<protein>
    <submittedName>
        <fullName evidence="2">Maleylpyruvate isomerase family mycothiol-dependent enzyme</fullName>
    </submittedName>
</protein>
<dbReference type="EMBL" id="VJZA01000032">
    <property type="protein sequence ID" value="TVT20816.1"/>
    <property type="molecule type" value="Genomic_DNA"/>
</dbReference>
<evidence type="ECO:0000259" key="1">
    <source>
        <dbReference type="Pfam" id="PF11716"/>
    </source>
</evidence>
<evidence type="ECO:0000313" key="2">
    <source>
        <dbReference type="EMBL" id="TVT20816.1"/>
    </source>
</evidence>
<dbReference type="RefSeq" id="WP_144640572.1">
    <property type="nucleotide sequence ID" value="NZ_BNAX01000025.1"/>
</dbReference>
<dbReference type="GO" id="GO:0016853">
    <property type="term" value="F:isomerase activity"/>
    <property type="evidence" value="ECO:0007669"/>
    <property type="project" value="UniProtKB-KW"/>
</dbReference>
<dbReference type="GO" id="GO:0046872">
    <property type="term" value="F:metal ion binding"/>
    <property type="evidence" value="ECO:0007669"/>
    <property type="project" value="InterPro"/>
</dbReference>
<evidence type="ECO:0000313" key="3">
    <source>
        <dbReference type="Proteomes" id="UP000318578"/>
    </source>
</evidence>
<dbReference type="Proteomes" id="UP000318578">
    <property type="component" value="Unassembled WGS sequence"/>
</dbReference>
<keyword evidence="3" id="KW-1185">Reference proteome</keyword>
<feature type="domain" description="Mycothiol-dependent maleylpyruvate isomerase metal-binding" evidence="1">
    <location>
        <begin position="23"/>
        <end position="133"/>
    </location>
</feature>
<dbReference type="InterPro" id="IPR024344">
    <property type="entry name" value="MDMPI_metal-binding"/>
</dbReference>
<dbReference type="GO" id="GO:0005886">
    <property type="term" value="C:plasma membrane"/>
    <property type="evidence" value="ECO:0007669"/>
    <property type="project" value="TreeGrafter"/>
</dbReference>
<dbReference type="SUPFAM" id="SSF109854">
    <property type="entry name" value="DinB/YfiT-like putative metalloenzymes"/>
    <property type="match status" value="1"/>
</dbReference>
<dbReference type="PANTHER" id="PTHR40758">
    <property type="entry name" value="CONSERVED PROTEIN"/>
    <property type="match status" value="1"/>
</dbReference>
<comment type="caution">
    <text evidence="2">The sequence shown here is derived from an EMBL/GenBank/DDBJ whole genome shotgun (WGS) entry which is preliminary data.</text>
</comment>
<dbReference type="OrthoDB" id="3671213at2"/>
<sequence length="254" mass="27937">MAGQALIEHGRFLDALGIEVELLLDATHTVPADTPVPSCPGFTVGEIVRHIGGVYRVARLWTTEGRAPREWQRGPDPGQSTEDYLRAGLAELLRELSTHSPDSFAASWWPADRTYGFWWRRMAHETTIHRYDVEDATGQPIAVIADDFAVDGVDEALAVWFGQRLPMLGLSGTTARTVGVSTSGHHWIARAGPGVTEAWRCSAEEAGRADGLVSADPTAMYLWVWGRLNHRGVEWSGSEDAIAQLWALLRLATR</sequence>